<reference evidence="1 2" key="1">
    <citation type="journal article" date="2024" name="Front. Plant Sci.">
        <title>Comprehensive phenomic and genomic studies of the species, Pectobacterium cacticida and proposal for reclassification as Alcorniella cacticida comb. nov.</title>
        <authorList>
            <person name="Jonca J."/>
            <person name="Pirhonen M."/>
            <person name="Waleron M.M."/>
            <person name="Gawor J."/>
            <person name="Mrozik A."/>
            <person name="Smoktunowicz M."/>
            <person name="Waleron K."/>
            <person name="Waleron M."/>
        </authorList>
    </citation>
    <scope>NUCLEOTIDE SEQUENCE [LARGE SCALE GENOMIC DNA]</scope>
    <source>
        <strain evidence="1 2">DPMP6</strain>
    </source>
</reference>
<dbReference type="Proteomes" id="UP001379444">
    <property type="component" value="Chromosome"/>
</dbReference>
<sequence length="100" mass="11491">MRNHFARGVLAGLQAANPKSTDDIHPYCYDYRRGYICGYAHNLAETKGDRQQAAFEAGLLSRRYGLERERVAEFFTEQGNPYTIRFFYAGFDAHTSRQST</sequence>
<dbReference type="RefSeq" id="WP_264497123.1">
    <property type="nucleotide sequence ID" value="NZ_CP109947.1"/>
</dbReference>
<organism evidence="1 2">
    <name type="scientific">Pectobacterium cacticida</name>
    <dbReference type="NCBI Taxonomy" id="69221"/>
    <lineage>
        <taxon>Bacteria</taxon>
        <taxon>Pseudomonadati</taxon>
        <taxon>Pseudomonadota</taxon>
        <taxon>Gammaproteobacteria</taxon>
        <taxon>Enterobacterales</taxon>
        <taxon>Pectobacteriaceae</taxon>
        <taxon>Pectobacterium</taxon>
    </lineage>
</organism>
<evidence type="ECO:0000313" key="1">
    <source>
        <dbReference type="EMBL" id="WWO38876.1"/>
    </source>
</evidence>
<dbReference type="Pfam" id="PF11115">
    <property type="entry name" value="DUF2623"/>
    <property type="match status" value="1"/>
</dbReference>
<name>A0ABZ2GB94_9GAMM</name>
<gene>
    <name evidence="1" type="ORF">QNA12_02260</name>
</gene>
<proteinExistence type="predicted"/>
<keyword evidence="2" id="KW-1185">Reference proteome</keyword>
<protein>
    <submittedName>
        <fullName evidence="1">DUF2623 domain-containing protein</fullName>
    </submittedName>
</protein>
<dbReference type="InterPro" id="IPR022574">
    <property type="entry name" value="DUF2623"/>
</dbReference>
<evidence type="ECO:0000313" key="2">
    <source>
        <dbReference type="Proteomes" id="UP001379444"/>
    </source>
</evidence>
<dbReference type="EMBL" id="CP125967">
    <property type="protein sequence ID" value="WWO38876.1"/>
    <property type="molecule type" value="Genomic_DNA"/>
</dbReference>
<accession>A0ABZ2GB94</accession>